<comment type="caution">
    <text evidence="2">The sequence shown here is derived from an EMBL/GenBank/DDBJ whole genome shotgun (WGS) entry which is preliminary data.</text>
</comment>
<name>A0A0F9QN59_9ZZZZ</name>
<evidence type="ECO:0000313" key="2">
    <source>
        <dbReference type="EMBL" id="KKN14556.1"/>
    </source>
</evidence>
<reference evidence="2" key="1">
    <citation type="journal article" date="2015" name="Nature">
        <title>Complex archaea that bridge the gap between prokaryotes and eukaryotes.</title>
        <authorList>
            <person name="Spang A."/>
            <person name="Saw J.H."/>
            <person name="Jorgensen S.L."/>
            <person name="Zaremba-Niedzwiedzka K."/>
            <person name="Martijn J."/>
            <person name="Lind A.E."/>
            <person name="van Eijk R."/>
            <person name="Schleper C."/>
            <person name="Guy L."/>
            <person name="Ettema T.J."/>
        </authorList>
    </citation>
    <scope>NUCLEOTIDE SEQUENCE</scope>
</reference>
<accession>A0A0F9QN59</accession>
<gene>
    <name evidence="2" type="ORF">LCGC14_0994840</name>
    <name evidence="1" type="ORF">LCGC14_1572230</name>
</gene>
<feature type="non-terminal residue" evidence="2">
    <location>
        <position position="1"/>
    </location>
</feature>
<dbReference type="EMBL" id="LAZR01003804">
    <property type="protein sequence ID" value="KKN14556.1"/>
    <property type="molecule type" value="Genomic_DNA"/>
</dbReference>
<organism evidence="2">
    <name type="scientific">marine sediment metagenome</name>
    <dbReference type="NCBI Taxonomy" id="412755"/>
    <lineage>
        <taxon>unclassified sequences</taxon>
        <taxon>metagenomes</taxon>
        <taxon>ecological metagenomes</taxon>
    </lineage>
</organism>
<sequence>NPSMPVIPDLGIYGSSDPVAIDRACVDAETNAPGLPILNKEGEWTTPLEPGVEKFKAMIPYLDPLWVFEAAVRNNLGNISYKLIKI</sequence>
<evidence type="ECO:0000313" key="1">
    <source>
        <dbReference type="EMBL" id="KKM27690.1"/>
    </source>
</evidence>
<dbReference type="EMBL" id="LAZR01012274">
    <property type="protein sequence ID" value="KKM27690.1"/>
    <property type="molecule type" value="Genomic_DNA"/>
</dbReference>
<protein>
    <submittedName>
        <fullName evidence="2">Uncharacterized protein</fullName>
    </submittedName>
</protein>
<proteinExistence type="predicted"/>
<dbReference type="AlphaFoldDB" id="A0A0F9QN59"/>